<dbReference type="EMBL" id="KN831526">
    <property type="protein sequence ID" value="KIK71881.1"/>
    <property type="molecule type" value="Genomic_DNA"/>
</dbReference>
<reference evidence="1 2" key="1">
    <citation type="submission" date="2014-04" db="EMBL/GenBank/DDBJ databases">
        <authorList>
            <consortium name="DOE Joint Genome Institute"/>
            <person name="Kuo A."/>
            <person name="Kohler A."/>
            <person name="Jargeat P."/>
            <person name="Nagy L.G."/>
            <person name="Floudas D."/>
            <person name="Copeland A."/>
            <person name="Barry K.W."/>
            <person name="Cichocki N."/>
            <person name="Veneault-Fourrey C."/>
            <person name="LaButti K."/>
            <person name="Lindquist E.A."/>
            <person name="Lipzen A."/>
            <person name="Lundell T."/>
            <person name="Morin E."/>
            <person name="Murat C."/>
            <person name="Sun H."/>
            <person name="Tunlid A."/>
            <person name="Henrissat B."/>
            <person name="Grigoriev I.V."/>
            <person name="Hibbett D.S."/>
            <person name="Martin F."/>
            <person name="Nordberg H.P."/>
            <person name="Cantor M.N."/>
            <person name="Hua S.X."/>
        </authorList>
    </citation>
    <scope>NUCLEOTIDE SEQUENCE [LARGE SCALE GENOMIC DNA]</scope>
    <source>
        <strain evidence="1 2">Ve08.2h10</strain>
    </source>
</reference>
<reference evidence="2" key="2">
    <citation type="submission" date="2015-01" db="EMBL/GenBank/DDBJ databases">
        <title>Evolutionary Origins and Diversification of the Mycorrhizal Mutualists.</title>
        <authorList>
            <consortium name="DOE Joint Genome Institute"/>
            <consortium name="Mycorrhizal Genomics Consortium"/>
            <person name="Kohler A."/>
            <person name="Kuo A."/>
            <person name="Nagy L.G."/>
            <person name="Floudas D."/>
            <person name="Copeland A."/>
            <person name="Barry K.W."/>
            <person name="Cichocki N."/>
            <person name="Veneault-Fourrey C."/>
            <person name="LaButti K."/>
            <person name="Lindquist E.A."/>
            <person name="Lipzen A."/>
            <person name="Lundell T."/>
            <person name="Morin E."/>
            <person name="Murat C."/>
            <person name="Riley R."/>
            <person name="Ohm R."/>
            <person name="Sun H."/>
            <person name="Tunlid A."/>
            <person name="Henrissat B."/>
            <person name="Grigoriev I.V."/>
            <person name="Hibbett D.S."/>
            <person name="Martin F."/>
        </authorList>
    </citation>
    <scope>NUCLEOTIDE SEQUENCE [LARGE SCALE GENOMIC DNA]</scope>
    <source>
        <strain evidence="2">Ve08.2h10</strain>
    </source>
</reference>
<name>A0A0D0CMR7_9AGAM</name>
<proteinExistence type="predicted"/>
<organism evidence="1 2">
    <name type="scientific">Paxillus rubicundulus Ve08.2h10</name>
    <dbReference type="NCBI Taxonomy" id="930991"/>
    <lineage>
        <taxon>Eukaryota</taxon>
        <taxon>Fungi</taxon>
        <taxon>Dikarya</taxon>
        <taxon>Basidiomycota</taxon>
        <taxon>Agaricomycotina</taxon>
        <taxon>Agaricomycetes</taxon>
        <taxon>Agaricomycetidae</taxon>
        <taxon>Boletales</taxon>
        <taxon>Paxilineae</taxon>
        <taxon>Paxillaceae</taxon>
        <taxon>Paxillus</taxon>
    </lineage>
</organism>
<feature type="non-terminal residue" evidence="1">
    <location>
        <position position="77"/>
    </location>
</feature>
<evidence type="ECO:0000313" key="1">
    <source>
        <dbReference type="EMBL" id="KIK71881.1"/>
    </source>
</evidence>
<dbReference type="InParanoid" id="A0A0D0CMR7"/>
<protein>
    <submittedName>
        <fullName evidence="1">Uncharacterized protein</fullName>
    </submittedName>
</protein>
<evidence type="ECO:0000313" key="2">
    <source>
        <dbReference type="Proteomes" id="UP000054538"/>
    </source>
</evidence>
<sequence>MTPAGHFRPHPLVYGITRPSLAPPAHLFPPSFMASSARLCPHPLIYGPTCSFIPPAFVPLPPSFRFEPSSTICIVFV</sequence>
<dbReference type="AlphaFoldDB" id="A0A0D0CMR7"/>
<dbReference type="Proteomes" id="UP000054538">
    <property type="component" value="Unassembled WGS sequence"/>
</dbReference>
<dbReference type="HOGENOM" id="CLU_178703_1_0_1"/>
<keyword evidence="2" id="KW-1185">Reference proteome</keyword>
<gene>
    <name evidence="1" type="ORF">PAXRUDRAFT_836563</name>
</gene>
<accession>A0A0D0CMR7</accession>